<evidence type="ECO:0000313" key="3">
    <source>
        <dbReference type="Proteomes" id="UP000799118"/>
    </source>
</evidence>
<dbReference type="OrthoDB" id="3033067at2759"/>
<feature type="compositionally biased region" description="Low complexity" evidence="1">
    <location>
        <begin position="496"/>
        <end position="509"/>
    </location>
</feature>
<sequence>MPSAPAFSDLHLKFLHKASAEYSKDTSGEDWDNGQFFNLGDKEDPTKESYDAVDDSVVDPEVPMPELGTKEYDDEVIVRKNQADRHKALGKKIRNWLNYHAKNLKSTNTILRSGEGKVTQAKSTGPNLWAHANPEIVTKLIAQNELDAQRKQERQAANKQKDQQSGNSRAKSAAGPSTAAPNTGTSTEAMAVDQSEGSSAPKHRRNDLAARNGIVMSGFNALPLEERNEWEQKAISELGQARAEYDQIVKDPPSEVPKDRQTCIDNLPDFMQSVCNVVQQCTGWPCGMWAGGPQPAQGGRPMVTAASSGSVPGHPEMTFSKTERTAWKENVLPAIAGFLQKVFSPEECKAWALTTEELANRGDEPIEKEDGDDISRCHLNILGFEAPETSSTGNDNHTESSTKQGTAHDSTNSNSQQSQEVTSTAKGMAGSSKEVAGKTDKKRGSKSKRIVETSFTGKKATEDLANGGAPTPIPTSRPKPTPTPTLRPKPTPIPIPTSSSKSTPVSIPTRGGSPTREHSPALSPPTGLSDSLFRLSPPHRSTTRASTVSSPGPLPSISSSRALSSRGTPLADSIFAASPPCKSPEQRIPSANAAQMSREDTDHMDGAGAVSDDMSIGSEAVSVDPLGDVNMEVDDSSRKRSQNESGQDTDISVKAAKRRRGTQAEIPVAEETRVTRARGKVAASGGQKRLLRVGTKGMKKIEASVADEEGGGKGENSLKDSPTDIEFPELPARAPEYVKRSLELFVTVGANNFRWKALVRAWLAKEKQAGYKARQGSLGISKQDCPIAVGMWINRGRKKFDPRIDLDNHALRFSKWWGTMQPEDRVEERVEEGEPEEPEDSFNICYSRDGTNWGWDDIFIFGPNGAVSIIAALVWWMEAVGVFKEKANGKGFRQQQEAAVHEEKLTEALEDVYYVSGV</sequence>
<protein>
    <submittedName>
        <fullName evidence="2">Uncharacterized protein</fullName>
    </submittedName>
</protein>
<feature type="compositionally biased region" description="Pro residues" evidence="1">
    <location>
        <begin position="471"/>
        <end position="495"/>
    </location>
</feature>
<dbReference type="Proteomes" id="UP000799118">
    <property type="component" value="Unassembled WGS sequence"/>
</dbReference>
<keyword evidence="3" id="KW-1185">Reference proteome</keyword>
<feature type="region of interest" description="Disordered" evidence="1">
    <location>
        <begin position="33"/>
        <end position="52"/>
    </location>
</feature>
<feature type="compositionally biased region" description="Basic and acidic residues" evidence="1">
    <location>
        <begin position="148"/>
        <end position="162"/>
    </location>
</feature>
<feature type="region of interest" description="Disordered" evidence="1">
    <location>
        <begin position="703"/>
        <end position="726"/>
    </location>
</feature>
<feature type="region of interest" description="Disordered" evidence="1">
    <location>
        <begin position="386"/>
        <end position="666"/>
    </location>
</feature>
<feature type="compositionally biased region" description="Polar residues" evidence="1">
    <location>
        <begin position="539"/>
        <end position="548"/>
    </location>
</feature>
<feature type="region of interest" description="Disordered" evidence="1">
    <location>
        <begin position="148"/>
        <end position="209"/>
    </location>
</feature>
<proteinExistence type="predicted"/>
<accession>A0A6A4GTU5</accession>
<feature type="compositionally biased region" description="Polar residues" evidence="1">
    <location>
        <begin position="179"/>
        <end position="188"/>
    </location>
</feature>
<feature type="compositionally biased region" description="Basic and acidic residues" evidence="1">
    <location>
        <begin position="40"/>
        <end position="50"/>
    </location>
</feature>
<feature type="compositionally biased region" description="Basic and acidic residues" evidence="1">
    <location>
        <begin position="710"/>
        <end position="722"/>
    </location>
</feature>
<dbReference type="EMBL" id="ML769706">
    <property type="protein sequence ID" value="KAE9389229.1"/>
    <property type="molecule type" value="Genomic_DNA"/>
</dbReference>
<evidence type="ECO:0000313" key="2">
    <source>
        <dbReference type="EMBL" id="KAE9389229.1"/>
    </source>
</evidence>
<feature type="compositionally biased region" description="Low complexity" evidence="1">
    <location>
        <begin position="549"/>
        <end position="566"/>
    </location>
</feature>
<reference evidence="2" key="1">
    <citation type="journal article" date="2019" name="Environ. Microbiol.">
        <title>Fungal ecological strategies reflected in gene transcription - a case study of two litter decomposers.</title>
        <authorList>
            <person name="Barbi F."/>
            <person name="Kohler A."/>
            <person name="Barry K."/>
            <person name="Baskaran P."/>
            <person name="Daum C."/>
            <person name="Fauchery L."/>
            <person name="Ihrmark K."/>
            <person name="Kuo A."/>
            <person name="LaButti K."/>
            <person name="Lipzen A."/>
            <person name="Morin E."/>
            <person name="Grigoriev I.V."/>
            <person name="Henrissat B."/>
            <person name="Lindahl B."/>
            <person name="Martin F."/>
        </authorList>
    </citation>
    <scope>NUCLEOTIDE SEQUENCE</scope>
    <source>
        <strain evidence="2">JB14</strain>
    </source>
</reference>
<organism evidence="2 3">
    <name type="scientific">Gymnopus androsaceus JB14</name>
    <dbReference type="NCBI Taxonomy" id="1447944"/>
    <lineage>
        <taxon>Eukaryota</taxon>
        <taxon>Fungi</taxon>
        <taxon>Dikarya</taxon>
        <taxon>Basidiomycota</taxon>
        <taxon>Agaricomycotina</taxon>
        <taxon>Agaricomycetes</taxon>
        <taxon>Agaricomycetidae</taxon>
        <taxon>Agaricales</taxon>
        <taxon>Marasmiineae</taxon>
        <taxon>Omphalotaceae</taxon>
        <taxon>Gymnopus</taxon>
    </lineage>
</organism>
<evidence type="ECO:0000256" key="1">
    <source>
        <dbReference type="SAM" id="MobiDB-lite"/>
    </source>
</evidence>
<dbReference type="AlphaFoldDB" id="A0A6A4GTU5"/>
<gene>
    <name evidence="2" type="ORF">BT96DRAFT_1003445</name>
</gene>
<name>A0A6A4GTU5_9AGAR</name>
<feature type="compositionally biased region" description="Polar residues" evidence="1">
    <location>
        <begin position="388"/>
        <end position="425"/>
    </location>
</feature>